<proteinExistence type="predicted"/>
<dbReference type="InterPro" id="IPR036179">
    <property type="entry name" value="Ig-like_dom_sf"/>
</dbReference>
<dbReference type="InterPro" id="IPR013783">
    <property type="entry name" value="Ig-like_fold"/>
</dbReference>
<dbReference type="OrthoDB" id="6612025at2759"/>
<dbReference type="Proteomes" id="UP000194236">
    <property type="component" value="Unassembled WGS sequence"/>
</dbReference>
<evidence type="ECO:0000313" key="3">
    <source>
        <dbReference type="Proteomes" id="UP000194236"/>
    </source>
</evidence>
<dbReference type="AlphaFoldDB" id="A0A1Y3B0B2"/>
<feature type="domain" description="Immunoglobulin I-set" evidence="1">
    <location>
        <begin position="2"/>
        <end position="47"/>
    </location>
</feature>
<evidence type="ECO:0000313" key="2">
    <source>
        <dbReference type="EMBL" id="OTF74232.1"/>
    </source>
</evidence>
<accession>A0A1Y3B0B2</accession>
<dbReference type="EMBL" id="MUJZ01048053">
    <property type="protein sequence ID" value="OTF74232.1"/>
    <property type="molecule type" value="Genomic_DNA"/>
</dbReference>
<dbReference type="InterPro" id="IPR013098">
    <property type="entry name" value="Ig_I-set"/>
</dbReference>
<dbReference type="Pfam" id="PF07679">
    <property type="entry name" value="I-set"/>
    <property type="match status" value="1"/>
</dbReference>
<keyword evidence="3" id="KW-1185">Reference proteome</keyword>
<gene>
    <name evidence="2" type="ORF">BLA29_015301</name>
</gene>
<name>A0A1Y3B0B2_EURMA</name>
<organism evidence="2 3">
    <name type="scientific">Euroglyphus maynei</name>
    <name type="common">Mayne's house dust mite</name>
    <dbReference type="NCBI Taxonomy" id="6958"/>
    <lineage>
        <taxon>Eukaryota</taxon>
        <taxon>Metazoa</taxon>
        <taxon>Ecdysozoa</taxon>
        <taxon>Arthropoda</taxon>
        <taxon>Chelicerata</taxon>
        <taxon>Arachnida</taxon>
        <taxon>Acari</taxon>
        <taxon>Acariformes</taxon>
        <taxon>Sarcoptiformes</taxon>
        <taxon>Astigmata</taxon>
        <taxon>Psoroptidia</taxon>
        <taxon>Analgoidea</taxon>
        <taxon>Pyroglyphidae</taxon>
        <taxon>Pyroglyphinae</taxon>
        <taxon>Euroglyphus</taxon>
    </lineage>
</organism>
<comment type="caution">
    <text evidence="2">The sequence shown here is derived from an EMBL/GenBank/DDBJ whole genome shotgun (WGS) entry which is preliminary data.</text>
</comment>
<protein>
    <recommendedName>
        <fullName evidence="1">Immunoglobulin I-set domain-containing protein</fullName>
    </recommendedName>
</protein>
<dbReference type="SUPFAM" id="SSF48726">
    <property type="entry name" value="Immunoglobulin"/>
    <property type="match status" value="1"/>
</dbReference>
<dbReference type="Gene3D" id="2.60.40.10">
    <property type="entry name" value="Immunoglobulins"/>
    <property type="match status" value="1"/>
</dbReference>
<evidence type="ECO:0000259" key="1">
    <source>
        <dbReference type="Pfam" id="PF07679"/>
    </source>
</evidence>
<sequence length="50" mass="5966">MIKQSRYFRMTSDRECHTLRIYEAFTEDEGIYRCCIGRVSTSARLKVICK</sequence>
<reference evidence="2 3" key="1">
    <citation type="submission" date="2017-03" db="EMBL/GenBank/DDBJ databases">
        <title>Genome Survey of Euroglyphus maynei.</title>
        <authorList>
            <person name="Arlian L.G."/>
            <person name="Morgan M.S."/>
            <person name="Rider S.D."/>
        </authorList>
    </citation>
    <scope>NUCLEOTIDE SEQUENCE [LARGE SCALE GENOMIC DNA]</scope>
    <source>
        <strain evidence="2">Arlian Lab</strain>
        <tissue evidence="2">Whole body</tissue>
    </source>
</reference>